<feature type="region of interest" description="Disordered" evidence="1">
    <location>
        <begin position="308"/>
        <end position="382"/>
    </location>
</feature>
<feature type="compositionally biased region" description="Polar residues" evidence="1">
    <location>
        <begin position="1"/>
        <end position="13"/>
    </location>
</feature>
<sequence length="464" mass="50808">MKTPSSSAPTTSQVMSPSPTLTPTSTSSQTTTSVMSTTEVSSPMTSPVPVQRPLPTVPDISSGRLLGPDAYWGQARVPPAPLARSLVYGQAPSYGPDSTKDAAASQAALAPDAMPAITKFEVGKKLSQPSEYPAWRMRVMAGLGMSRLEQLVQGKEQYDAAMTSAQKNRGDVRLRKAQGMLVSAISDEVLLRYKDIVFKADPILLWERIYQDFGRGAGVNTDMVLADLYARKLQPDEKAEQYINDLLHMQRILAENNDPIADCRIARLMLTNAMKVYPKLTDDVTRRGMQAEEFTIFASRAQLVNAEMTARARAQHEGPSSGGRGLTNGKPQQVNSIQHSEKGKGKKSKQNGGKYGGNRARSVSGASTSSSRASSLTAKKKNSRCKTCGELDDWKGDKECSGVTQQGSNNSKPQNVQRMQAFSSGSFKMNMRGSVLPLCSMRQLKYHRRLRHPLPPHRRNREED</sequence>
<feature type="compositionally biased region" description="Low complexity" evidence="1">
    <location>
        <begin position="357"/>
        <end position="375"/>
    </location>
</feature>
<organism evidence="2 3">
    <name type="scientific">Phytophthora fragariae</name>
    <dbReference type="NCBI Taxonomy" id="53985"/>
    <lineage>
        <taxon>Eukaryota</taxon>
        <taxon>Sar</taxon>
        <taxon>Stramenopiles</taxon>
        <taxon>Oomycota</taxon>
        <taxon>Peronosporomycetes</taxon>
        <taxon>Peronosporales</taxon>
        <taxon>Peronosporaceae</taxon>
        <taxon>Phytophthora</taxon>
    </lineage>
</organism>
<evidence type="ECO:0000256" key="1">
    <source>
        <dbReference type="SAM" id="MobiDB-lite"/>
    </source>
</evidence>
<evidence type="ECO:0000313" key="3">
    <source>
        <dbReference type="Proteomes" id="UP000486351"/>
    </source>
</evidence>
<feature type="region of interest" description="Disordered" evidence="1">
    <location>
        <begin position="1"/>
        <end position="55"/>
    </location>
</feature>
<feature type="compositionally biased region" description="Low complexity" evidence="1">
    <location>
        <begin position="14"/>
        <end position="49"/>
    </location>
</feature>
<feature type="compositionally biased region" description="Polar residues" evidence="1">
    <location>
        <begin position="329"/>
        <end position="338"/>
    </location>
</feature>
<evidence type="ECO:0000313" key="2">
    <source>
        <dbReference type="EMBL" id="KAE9277090.1"/>
    </source>
</evidence>
<protein>
    <submittedName>
        <fullName evidence="2">Uncharacterized protein</fullName>
    </submittedName>
</protein>
<name>A0A6G0Q9V4_9STRA</name>
<reference evidence="2 3" key="1">
    <citation type="submission" date="2018-09" db="EMBL/GenBank/DDBJ databases">
        <title>Genomic investigation of the strawberry pathogen Phytophthora fragariae indicates pathogenicity is determined by transcriptional variation in three key races.</title>
        <authorList>
            <person name="Adams T.M."/>
            <person name="Armitage A.D."/>
            <person name="Sobczyk M.K."/>
            <person name="Bates H.J."/>
            <person name="Dunwell J.M."/>
            <person name="Nellist C.F."/>
            <person name="Harrison R.J."/>
        </authorList>
    </citation>
    <scope>NUCLEOTIDE SEQUENCE [LARGE SCALE GENOMIC DNA]</scope>
    <source>
        <strain evidence="2 3">NOV-77</strain>
    </source>
</reference>
<dbReference type="AlphaFoldDB" id="A0A6G0Q9V4"/>
<comment type="caution">
    <text evidence="2">The sequence shown here is derived from an EMBL/GenBank/DDBJ whole genome shotgun (WGS) entry which is preliminary data.</text>
</comment>
<accession>A0A6G0Q9V4</accession>
<dbReference type="EMBL" id="QXFY01004499">
    <property type="protein sequence ID" value="KAE9277090.1"/>
    <property type="molecule type" value="Genomic_DNA"/>
</dbReference>
<gene>
    <name evidence="2" type="ORF">PF008_g28933</name>
</gene>
<dbReference type="Proteomes" id="UP000486351">
    <property type="component" value="Unassembled WGS sequence"/>
</dbReference>
<proteinExistence type="predicted"/>